<evidence type="ECO:0000313" key="3">
    <source>
        <dbReference type="Proteomes" id="UP001470809"/>
    </source>
</evidence>
<sequence>MRTLIALTCCLAGLSAPLWAQADRDSARSVVQIRCATANGDMKATGFVWPEPGMIVTALHAVAGCGPGTGVVYSENFKDEVPFGAFVKVDLEADLALIQLQDDMGLPAVTHVTEQPNTRDPHVVWGYPLSAREMIDKSVEFAGGLSGGTTTLGRAFSSRDLSQLFRDQDYPTADTQILRVTSTIQPGHSGAPIFDEEGRVVAIADGGLLGGWRGINWSIPAHIYLTDLLTSDDPFPEGVSTQASLFSAYAVQEPKIVRMGAAGQAPADAAEPDDTPATVSIPTILDAMAGLGDDKLSWLPVDLAAIRPDENSWDDLRLQAHRIAGAPIPLFAPETAQILPAERPGFLEARSADGAALQISFVHEGADFDDTLQAGSAIFFARLAELGVADAPTGLSPDATDAALEYASQSWQVNPDGRDTDPFMDVTVQVNGPTFSGQVVYFDRGWDDVAETDELQAILMWVSTEALNTLASLPFDIADAVAGTAVPPAQISELRLVRRVPLADIAALFVERRDFGWKRRVVELKALLDSPQDYADLAFDVYEDRITGGTIAVPADLELVWDPALQAAVGQNENGQIRLAVALQAAADFQTAFDEGATGFLEGLTALIDWDDRSPMDCDPVVDPIMQTADCWDYFAGKDPDDGEFADLYLALNIRGNQVLGTAVYAWGDRGALSRDEEVMFQMMLIGAEYLSDFAEK</sequence>
<dbReference type="RefSeq" id="WP_373635461.1">
    <property type="nucleotide sequence ID" value="NZ_CP151767.2"/>
</dbReference>
<proteinExistence type="predicted"/>
<name>A0AAN0NJL5_9RHOB</name>
<accession>A0AAN0NJL5</accession>
<dbReference type="Pfam" id="PF13365">
    <property type="entry name" value="Trypsin_2"/>
    <property type="match status" value="1"/>
</dbReference>
<dbReference type="InterPro" id="IPR043504">
    <property type="entry name" value="Peptidase_S1_PA_chymotrypsin"/>
</dbReference>
<feature type="signal peptide" evidence="1">
    <location>
        <begin position="1"/>
        <end position="22"/>
    </location>
</feature>
<dbReference type="SUPFAM" id="SSF50494">
    <property type="entry name" value="Trypsin-like serine proteases"/>
    <property type="match status" value="1"/>
</dbReference>
<keyword evidence="3" id="KW-1185">Reference proteome</keyword>
<dbReference type="KEGG" id="yrh:AABB31_15000"/>
<dbReference type="Proteomes" id="UP001470809">
    <property type="component" value="Chromosome"/>
</dbReference>
<evidence type="ECO:0000313" key="2">
    <source>
        <dbReference type="EMBL" id="WZU66360.2"/>
    </source>
</evidence>
<dbReference type="GO" id="GO:0008233">
    <property type="term" value="F:peptidase activity"/>
    <property type="evidence" value="ECO:0007669"/>
    <property type="project" value="UniProtKB-KW"/>
</dbReference>
<keyword evidence="2" id="KW-0378">Hydrolase</keyword>
<dbReference type="GO" id="GO:0006508">
    <property type="term" value="P:proteolysis"/>
    <property type="evidence" value="ECO:0007669"/>
    <property type="project" value="UniProtKB-KW"/>
</dbReference>
<dbReference type="InterPro" id="IPR009003">
    <property type="entry name" value="Peptidase_S1_PA"/>
</dbReference>
<feature type="chain" id="PRO_5047359891" evidence="1">
    <location>
        <begin position="23"/>
        <end position="697"/>
    </location>
</feature>
<reference evidence="2" key="1">
    <citation type="submission" date="2024-08" db="EMBL/GenBank/DDBJ databases">
        <title>Phylogenomic analyses of a clade within the roseobacter group suggest taxonomic reassignments of species of the genera Aestuariivita, Citreicella, Loktanella, Nautella, Pelagibaca, Ruegeria, Thalassobius, Thiobacimonas and Tropicibacter, and the proposal o.</title>
        <authorList>
            <person name="Jeon C.O."/>
        </authorList>
    </citation>
    <scope>NUCLEOTIDE SEQUENCE</scope>
    <source>
        <strain evidence="2">SS1-5</strain>
    </source>
</reference>
<protein>
    <submittedName>
        <fullName evidence="2">Serine protease</fullName>
    </submittedName>
</protein>
<dbReference type="Gene3D" id="2.40.10.10">
    <property type="entry name" value="Trypsin-like serine proteases"/>
    <property type="match status" value="2"/>
</dbReference>
<gene>
    <name evidence="2" type="ORF">AABB31_15000</name>
</gene>
<dbReference type="AlphaFoldDB" id="A0AAN0NJL5"/>
<keyword evidence="2" id="KW-0645">Protease</keyword>
<organism evidence="2 3">
    <name type="scientific">Yoonia rhodophyticola</name>
    <dbReference type="NCBI Taxonomy" id="3137370"/>
    <lineage>
        <taxon>Bacteria</taxon>
        <taxon>Pseudomonadati</taxon>
        <taxon>Pseudomonadota</taxon>
        <taxon>Alphaproteobacteria</taxon>
        <taxon>Rhodobacterales</taxon>
        <taxon>Paracoccaceae</taxon>
        <taxon>Yoonia</taxon>
    </lineage>
</organism>
<dbReference type="EMBL" id="CP151767">
    <property type="protein sequence ID" value="WZU66360.2"/>
    <property type="molecule type" value="Genomic_DNA"/>
</dbReference>
<keyword evidence="1" id="KW-0732">Signal</keyword>
<evidence type="ECO:0000256" key="1">
    <source>
        <dbReference type="SAM" id="SignalP"/>
    </source>
</evidence>